<dbReference type="PANTHER" id="PTHR28474:SF1">
    <property type="entry name" value="TRANSMEMBRANE PROTEIN 72"/>
    <property type="match status" value="1"/>
</dbReference>
<keyword evidence="1" id="KW-0812">Transmembrane</keyword>
<evidence type="ECO:0000313" key="3">
    <source>
        <dbReference type="Proteomes" id="UP000770717"/>
    </source>
</evidence>
<name>A0A8J6B1N3_ELECQ</name>
<keyword evidence="3" id="KW-1185">Reference proteome</keyword>
<dbReference type="Proteomes" id="UP000770717">
    <property type="component" value="Unassembled WGS sequence"/>
</dbReference>
<evidence type="ECO:0000313" key="2">
    <source>
        <dbReference type="EMBL" id="KAG9462437.1"/>
    </source>
</evidence>
<dbReference type="AlphaFoldDB" id="A0A8J6B1N3"/>
<keyword evidence="1" id="KW-0472">Membrane</keyword>
<protein>
    <submittedName>
        <fullName evidence="2">Uncharacterized protein</fullName>
    </submittedName>
</protein>
<reference evidence="2" key="1">
    <citation type="thesis" date="2020" institute="ProQuest LLC" country="789 East Eisenhower Parkway, Ann Arbor, MI, USA">
        <title>Comparative Genomics and Chromosome Evolution.</title>
        <authorList>
            <person name="Mudd A.B."/>
        </authorList>
    </citation>
    <scope>NUCLEOTIDE SEQUENCE</scope>
    <source>
        <strain evidence="2">HN-11 Male</strain>
        <tissue evidence="2">Kidney and liver</tissue>
    </source>
</reference>
<sequence>MLCSILTIFLCFYTFTGTMLVVTGIVYLVLSKWKKNKDKECISQAEYYADPSTTAIALTRAGDTEQTYTFTGNLKEKRECLLTQMRSILKVRKDHPLSKSHGGDKGYGEVSMDISYNKKQVHFEENVTNIIPIEEVILGDLHREVDDTTSDTVPIIVTEAKLEPNTLPMTPGIF</sequence>
<comment type="caution">
    <text evidence="2">The sequence shown here is derived from an EMBL/GenBank/DDBJ whole genome shotgun (WGS) entry which is preliminary data.</text>
</comment>
<dbReference type="EMBL" id="WNTK01011315">
    <property type="protein sequence ID" value="KAG9462437.1"/>
    <property type="molecule type" value="Genomic_DNA"/>
</dbReference>
<dbReference type="OrthoDB" id="5946061at2759"/>
<dbReference type="InterPro" id="IPR032055">
    <property type="entry name" value="TMEM72"/>
</dbReference>
<proteinExistence type="predicted"/>
<accession>A0A8J6B1N3</accession>
<organism evidence="2 3">
    <name type="scientific">Eleutherodactylus coqui</name>
    <name type="common">Puerto Rican coqui</name>
    <dbReference type="NCBI Taxonomy" id="57060"/>
    <lineage>
        <taxon>Eukaryota</taxon>
        <taxon>Metazoa</taxon>
        <taxon>Chordata</taxon>
        <taxon>Craniata</taxon>
        <taxon>Vertebrata</taxon>
        <taxon>Euteleostomi</taxon>
        <taxon>Amphibia</taxon>
        <taxon>Batrachia</taxon>
        <taxon>Anura</taxon>
        <taxon>Neobatrachia</taxon>
        <taxon>Hyloidea</taxon>
        <taxon>Eleutherodactylidae</taxon>
        <taxon>Eleutherodactylinae</taxon>
        <taxon>Eleutherodactylus</taxon>
        <taxon>Eleutherodactylus</taxon>
    </lineage>
</organism>
<dbReference type="PANTHER" id="PTHR28474">
    <property type="entry name" value="TRANSMEMBRANE PROTEIN 72"/>
    <property type="match status" value="1"/>
</dbReference>
<gene>
    <name evidence="2" type="ORF">GDO78_014129</name>
</gene>
<feature type="transmembrane region" description="Helical" evidence="1">
    <location>
        <begin position="6"/>
        <end position="30"/>
    </location>
</feature>
<evidence type="ECO:0000256" key="1">
    <source>
        <dbReference type="SAM" id="Phobius"/>
    </source>
</evidence>
<keyword evidence="1" id="KW-1133">Transmembrane helix</keyword>